<dbReference type="SUPFAM" id="SSF52821">
    <property type="entry name" value="Rhodanese/Cell cycle control phosphatase"/>
    <property type="match status" value="1"/>
</dbReference>
<gene>
    <name evidence="2" type="ORF">MalAC0309_0006</name>
</gene>
<evidence type="ECO:0000259" key="1">
    <source>
        <dbReference type="PROSITE" id="PS50206"/>
    </source>
</evidence>
<organism evidence="2 3">
    <name type="scientific">Microcella alkaliphila</name>
    <dbReference type="NCBI Taxonomy" id="279828"/>
    <lineage>
        <taxon>Bacteria</taxon>
        <taxon>Bacillati</taxon>
        <taxon>Actinomycetota</taxon>
        <taxon>Actinomycetes</taxon>
        <taxon>Micrococcales</taxon>
        <taxon>Microbacteriaceae</taxon>
        <taxon>Microcella</taxon>
    </lineage>
</organism>
<sequence length="161" mass="16595">MTAVDSTTVVGSALGGFAEPAAAAEHFARRLTHETDPSDVAAALEAGERFHFIDVRSREAWDQGHAAAATHVPRGELAGRLAELDASIPIVVYCWGPACNGGTKAAHLLASLGRPVKEMLGGFEYWAREGLPVEGAGGPIHRAADPLTAPVVGGAAISCDC</sequence>
<dbReference type="InterPro" id="IPR001763">
    <property type="entry name" value="Rhodanese-like_dom"/>
</dbReference>
<dbReference type="Gene3D" id="3.40.250.10">
    <property type="entry name" value="Rhodanese-like domain"/>
    <property type="match status" value="1"/>
</dbReference>
<reference evidence="2 3" key="2">
    <citation type="submission" date="2016-01" db="EMBL/GenBank/DDBJ databases">
        <title>Microcella alkaliphila JAM AC0309 whole genome shotgun sequence.</title>
        <authorList>
            <person name="Kurata A."/>
            <person name="Hirose Y."/>
            <person name="Kishimoto N."/>
            <person name="Kobayashi T."/>
        </authorList>
    </citation>
    <scope>NUCLEOTIDE SEQUENCE [LARGE SCALE GENOMIC DNA]</scope>
    <source>
        <strain evidence="2 3">JAM AC0309</strain>
    </source>
</reference>
<keyword evidence="2" id="KW-0808">Transferase</keyword>
<dbReference type="InterPro" id="IPR050229">
    <property type="entry name" value="GlpE_sulfurtransferase"/>
</dbReference>
<dbReference type="PANTHER" id="PTHR43031">
    <property type="entry name" value="FAD-DEPENDENT OXIDOREDUCTASE"/>
    <property type="match status" value="1"/>
</dbReference>
<dbReference type="Pfam" id="PF00581">
    <property type="entry name" value="Rhodanese"/>
    <property type="match status" value="1"/>
</dbReference>
<dbReference type="KEGG" id="malk:MalAC0309_0006"/>
<evidence type="ECO:0000313" key="2">
    <source>
        <dbReference type="EMBL" id="BAU30885.1"/>
    </source>
</evidence>
<dbReference type="PANTHER" id="PTHR43031:SF1">
    <property type="entry name" value="PYRIDINE NUCLEOTIDE-DISULPHIDE OXIDOREDUCTASE"/>
    <property type="match status" value="1"/>
</dbReference>
<dbReference type="EMBL" id="AP017315">
    <property type="protein sequence ID" value="BAU30885.1"/>
    <property type="molecule type" value="Genomic_DNA"/>
</dbReference>
<dbReference type="InterPro" id="IPR036873">
    <property type="entry name" value="Rhodanese-like_dom_sf"/>
</dbReference>
<proteinExistence type="predicted"/>
<dbReference type="OrthoDB" id="9802991at2"/>
<dbReference type="GO" id="GO:0016740">
    <property type="term" value="F:transferase activity"/>
    <property type="evidence" value="ECO:0007669"/>
    <property type="project" value="UniProtKB-KW"/>
</dbReference>
<dbReference type="AlphaFoldDB" id="A0A0U5BH84"/>
<name>A0A0U5BH84_9MICO</name>
<dbReference type="SMART" id="SM00450">
    <property type="entry name" value="RHOD"/>
    <property type="match status" value="1"/>
</dbReference>
<dbReference type="PROSITE" id="PS50206">
    <property type="entry name" value="RHODANESE_3"/>
    <property type="match status" value="1"/>
</dbReference>
<feature type="domain" description="Rhodanese" evidence="1">
    <location>
        <begin position="46"/>
        <end position="135"/>
    </location>
</feature>
<accession>A0A0U5BH84</accession>
<dbReference type="RefSeq" id="WP_096419744.1">
    <property type="nucleotide sequence ID" value="NZ_AP017315.1"/>
</dbReference>
<evidence type="ECO:0000313" key="3">
    <source>
        <dbReference type="Proteomes" id="UP000218965"/>
    </source>
</evidence>
<protein>
    <submittedName>
        <fullName evidence="2">Rhodanese-related sulfurtransferase</fullName>
    </submittedName>
</protein>
<reference evidence="3" key="1">
    <citation type="submission" date="2015-12" db="EMBL/GenBank/DDBJ databases">
        <authorList>
            <person name="Shamseldin A."/>
            <person name="Moawad H."/>
            <person name="Abd El-Rahim W.M."/>
            <person name="Sadowsky M.J."/>
        </authorList>
    </citation>
    <scope>NUCLEOTIDE SEQUENCE [LARGE SCALE GENOMIC DNA]</scope>
    <source>
        <strain evidence="3">JAM AC0309</strain>
    </source>
</reference>
<dbReference type="Proteomes" id="UP000218965">
    <property type="component" value="Chromosome"/>
</dbReference>